<dbReference type="Proteomes" id="UP001501725">
    <property type="component" value="Unassembled WGS sequence"/>
</dbReference>
<evidence type="ECO:0008006" key="3">
    <source>
        <dbReference type="Google" id="ProtNLM"/>
    </source>
</evidence>
<proteinExistence type="predicted"/>
<keyword evidence="2" id="KW-1185">Reference proteome</keyword>
<accession>A0ABP8HS76</accession>
<evidence type="ECO:0000313" key="1">
    <source>
        <dbReference type="EMBL" id="GAA4343568.1"/>
    </source>
</evidence>
<evidence type="ECO:0000313" key="2">
    <source>
        <dbReference type="Proteomes" id="UP001501725"/>
    </source>
</evidence>
<dbReference type="EMBL" id="BAABGY010000018">
    <property type="protein sequence ID" value="GAA4343568.1"/>
    <property type="molecule type" value="Genomic_DNA"/>
</dbReference>
<gene>
    <name evidence="1" type="ORF">GCM10023184_43890</name>
</gene>
<protein>
    <recommendedName>
        <fullName evidence="3">RHS repeat protein</fullName>
    </recommendedName>
</protein>
<reference evidence="2" key="1">
    <citation type="journal article" date="2019" name="Int. J. Syst. Evol. Microbiol.">
        <title>The Global Catalogue of Microorganisms (GCM) 10K type strain sequencing project: providing services to taxonomists for standard genome sequencing and annotation.</title>
        <authorList>
            <consortium name="The Broad Institute Genomics Platform"/>
            <consortium name="The Broad Institute Genome Sequencing Center for Infectious Disease"/>
            <person name="Wu L."/>
            <person name="Ma J."/>
        </authorList>
    </citation>
    <scope>NUCLEOTIDE SEQUENCE [LARGE SCALE GENOMIC DNA]</scope>
    <source>
        <strain evidence="2">JCM 17919</strain>
    </source>
</reference>
<sequence length="282" mass="31761">MEAPPYEPPRLLQVVGIDSTRAVPNDTISRVSYIYDAQGRTTEVHSVQLRGARDTSSYTRQLIDYAGGDTLASRSLVMTRATGADTRFDTIYYGHRNGVRVYDSIRTAFASGMTATRVRRRTFTATHVIDSVTLVQDDGVSGPDSTYEVRRIWQQRVGIYFLRQLDSTVAQGPLLQTFRRQELNVTPSVIPNPVYRALRGITDVVADEQTSTFPDTWALQYLPEATLSSHKSWEAGMPGSVERTESTTYQVTTDNSSFPVRMTVRRTVGSAVSVRYYRFLYR</sequence>
<organism evidence="1 2">
    <name type="scientific">Flaviaesturariibacter amylovorans</name>
    <dbReference type="NCBI Taxonomy" id="1084520"/>
    <lineage>
        <taxon>Bacteria</taxon>
        <taxon>Pseudomonadati</taxon>
        <taxon>Bacteroidota</taxon>
        <taxon>Chitinophagia</taxon>
        <taxon>Chitinophagales</taxon>
        <taxon>Chitinophagaceae</taxon>
        <taxon>Flaviaestuariibacter</taxon>
    </lineage>
</organism>
<comment type="caution">
    <text evidence="1">The sequence shown here is derived from an EMBL/GenBank/DDBJ whole genome shotgun (WGS) entry which is preliminary data.</text>
</comment>
<name>A0ABP8HS76_9BACT</name>